<gene>
    <name evidence="4" type="ORF">H9841_07045</name>
</gene>
<dbReference type="AlphaFoldDB" id="A0A9D1Y8X8"/>
<reference evidence="4" key="2">
    <citation type="submission" date="2021-04" db="EMBL/GenBank/DDBJ databases">
        <authorList>
            <person name="Gilroy R."/>
        </authorList>
    </citation>
    <scope>NUCLEOTIDE SEQUENCE</scope>
    <source>
        <strain evidence="4">ChiBcec16_6824</strain>
    </source>
</reference>
<dbReference type="FunFam" id="3.40.50.720:FF:000084">
    <property type="entry name" value="Short-chain dehydrogenase reductase"/>
    <property type="match status" value="1"/>
</dbReference>
<dbReference type="GO" id="GO:0016491">
    <property type="term" value="F:oxidoreductase activity"/>
    <property type="evidence" value="ECO:0007669"/>
    <property type="project" value="UniProtKB-KW"/>
</dbReference>
<evidence type="ECO:0000313" key="5">
    <source>
        <dbReference type="Proteomes" id="UP000823868"/>
    </source>
</evidence>
<comment type="caution">
    <text evidence="4">The sequence shown here is derived from an EMBL/GenBank/DDBJ whole genome shotgun (WGS) entry which is preliminary data.</text>
</comment>
<evidence type="ECO:0000256" key="2">
    <source>
        <dbReference type="ARBA" id="ARBA00023002"/>
    </source>
</evidence>
<dbReference type="PRINTS" id="PR00081">
    <property type="entry name" value="GDHRDH"/>
</dbReference>
<dbReference type="Pfam" id="PF13561">
    <property type="entry name" value="adh_short_C2"/>
    <property type="match status" value="1"/>
</dbReference>
<dbReference type="InterPro" id="IPR002347">
    <property type="entry name" value="SDR_fam"/>
</dbReference>
<keyword evidence="2" id="KW-0560">Oxidoreductase</keyword>
<evidence type="ECO:0000256" key="1">
    <source>
        <dbReference type="ARBA" id="ARBA00006484"/>
    </source>
</evidence>
<dbReference type="Proteomes" id="UP000823868">
    <property type="component" value="Unassembled WGS sequence"/>
</dbReference>
<comment type="similarity">
    <text evidence="1">Belongs to the short-chain dehydrogenases/reductases (SDR) family.</text>
</comment>
<reference evidence="4" key="1">
    <citation type="journal article" date="2021" name="PeerJ">
        <title>Extensive microbial diversity within the chicken gut microbiome revealed by metagenomics and culture.</title>
        <authorList>
            <person name="Gilroy R."/>
            <person name="Ravi A."/>
            <person name="Getino M."/>
            <person name="Pursley I."/>
            <person name="Horton D.L."/>
            <person name="Alikhan N.F."/>
            <person name="Baker D."/>
            <person name="Gharbi K."/>
            <person name="Hall N."/>
            <person name="Watson M."/>
            <person name="Adriaenssens E.M."/>
            <person name="Foster-Nyarko E."/>
            <person name="Jarju S."/>
            <person name="Secka A."/>
            <person name="Antonio M."/>
            <person name="Oren A."/>
            <person name="Chaudhuri R.R."/>
            <person name="La Ragione R."/>
            <person name="Hildebrand F."/>
            <person name="Pallen M.J."/>
        </authorList>
    </citation>
    <scope>NUCLEOTIDE SEQUENCE</scope>
    <source>
        <strain evidence="4">ChiBcec16_6824</strain>
    </source>
</reference>
<keyword evidence="3" id="KW-0753">Steroid metabolism</keyword>
<keyword evidence="3" id="KW-0443">Lipid metabolism</keyword>
<accession>A0A9D1Y8X8</accession>
<dbReference type="InterPro" id="IPR050259">
    <property type="entry name" value="SDR"/>
</dbReference>
<dbReference type="PROSITE" id="PS00061">
    <property type="entry name" value="ADH_SHORT"/>
    <property type="match status" value="1"/>
</dbReference>
<evidence type="ECO:0000256" key="3">
    <source>
        <dbReference type="ARBA" id="ARBA00023221"/>
    </source>
</evidence>
<dbReference type="PRINTS" id="PR00080">
    <property type="entry name" value="SDRFAMILY"/>
</dbReference>
<proteinExistence type="inferred from homology"/>
<organism evidence="4 5">
    <name type="scientific">Candidatus Flavonifractor merdigallinarum</name>
    <dbReference type="NCBI Taxonomy" id="2838589"/>
    <lineage>
        <taxon>Bacteria</taxon>
        <taxon>Bacillati</taxon>
        <taxon>Bacillota</taxon>
        <taxon>Clostridia</taxon>
        <taxon>Eubacteriales</taxon>
        <taxon>Oscillospiraceae</taxon>
        <taxon>Flavonifractor</taxon>
    </lineage>
</organism>
<dbReference type="GO" id="GO:0008206">
    <property type="term" value="P:bile acid metabolic process"/>
    <property type="evidence" value="ECO:0007669"/>
    <property type="project" value="UniProtKB-ARBA"/>
</dbReference>
<dbReference type="PANTHER" id="PTHR42879">
    <property type="entry name" value="3-OXOACYL-(ACYL-CARRIER-PROTEIN) REDUCTASE"/>
    <property type="match status" value="1"/>
</dbReference>
<protein>
    <submittedName>
        <fullName evidence="4">SDR family oxidoreductase</fullName>
    </submittedName>
</protein>
<dbReference type="SUPFAM" id="SSF51735">
    <property type="entry name" value="NAD(P)-binding Rossmann-fold domains"/>
    <property type="match status" value="1"/>
</dbReference>
<name>A0A9D1Y8X8_9FIRM</name>
<dbReference type="Gene3D" id="3.40.50.720">
    <property type="entry name" value="NAD(P)-binding Rossmann-like Domain"/>
    <property type="match status" value="1"/>
</dbReference>
<dbReference type="InterPro" id="IPR020904">
    <property type="entry name" value="Sc_DH/Rdtase_CS"/>
</dbReference>
<evidence type="ECO:0000313" key="4">
    <source>
        <dbReference type="EMBL" id="HIY21636.1"/>
    </source>
</evidence>
<dbReference type="PANTHER" id="PTHR42879:SF2">
    <property type="entry name" value="3-OXOACYL-[ACYL-CARRIER-PROTEIN] REDUCTASE FABG"/>
    <property type="match status" value="1"/>
</dbReference>
<dbReference type="EMBL" id="DXDX01000129">
    <property type="protein sequence ID" value="HIY21636.1"/>
    <property type="molecule type" value="Genomic_DNA"/>
</dbReference>
<dbReference type="InterPro" id="IPR036291">
    <property type="entry name" value="NAD(P)-bd_dom_sf"/>
</dbReference>
<sequence length="266" mass="28129">MSLLTNQIAMVTSSTRGIGKACALRLAQEGAKVYLAVRRLEVGQALADEITAAGGQAGVCFFDASQPETFRTSVEEVVAKEGRIDILVNNYGATDVHKDFDLLHTEAEDFLGIVNDNLRSVYDTCRAAVASMVKTGGGSIINIASVGGKYPDMSRISYGVAKASIIFLSQNIATQYARAGVRCNCILPGFIATDAAMGNMSQEFLNTFLKTVPMGRAGKPEDIADACLYLASPLSSFVTGEALPVAGGFGLPSPMYSHYGEMQSKG</sequence>